<evidence type="ECO:0000256" key="1">
    <source>
        <dbReference type="SAM" id="MobiDB-lite"/>
    </source>
</evidence>
<accession>A0A4Y2VHA6</accession>
<organism evidence="2 3">
    <name type="scientific">Araneus ventricosus</name>
    <name type="common">Orbweaver spider</name>
    <name type="synonym">Epeira ventricosa</name>
    <dbReference type="NCBI Taxonomy" id="182803"/>
    <lineage>
        <taxon>Eukaryota</taxon>
        <taxon>Metazoa</taxon>
        <taxon>Ecdysozoa</taxon>
        <taxon>Arthropoda</taxon>
        <taxon>Chelicerata</taxon>
        <taxon>Arachnida</taxon>
        <taxon>Araneae</taxon>
        <taxon>Araneomorphae</taxon>
        <taxon>Entelegynae</taxon>
        <taxon>Araneoidea</taxon>
        <taxon>Araneidae</taxon>
        <taxon>Araneus</taxon>
    </lineage>
</organism>
<reference evidence="2 3" key="1">
    <citation type="journal article" date="2019" name="Sci. Rep.">
        <title>Orb-weaving spider Araneus ventricosus genome elucidates the spidroin gene catalogue.</title>
        <authorList>
            <person name="Kono N."/>
            <person name="Nakamura H."/>
            <person name="Ohtoshi R."/>
            <person name="Moran D.A.P."/>
            <person name="Shinohara A."/>
            <person name="Yoshida Y."/>
            <person name="Fujiwara M."/>
            <person name="Mori M."/>
            <person name="Tomita M."/>
            <person name="Arakawa K."/>
        </authorList>
    </citation>
    <scope>NUCLEOTIDE SEQUENCE [LARGE SCALE GENOMIC DNA]</scope>
</reference>
<evidence type="ECO:0000313" key="3">
    <source>
        <dbReference type="Proteomes" id="UP000499080"/>
    </source>
</evidence>
<dbReference type="EMBL" id="BGPR01046752">
    <property type="protein sequence ID" value="GBO23704.1"/>
    <property type="molecule type" value="Genomic_DNA"/>
</dbReference>
<dbReference type="Proteomes" id="UP000499080">
    <property type="component" value="Unassembled WGS sequence"/>
</dbReference>
<sequence>MMEFIPSDTRAFCDIILCEEERRRQVARKRKNTEHISDGKNKKVKIEETDKKKGVEKDKKSDKRRLESWQAYFQKNTLISRSVNLKLL</sequence>
<proteinExistence type="predicted"/>
<gene>
    <name evidence="2" type="ORF">AVEN_253393_1</name>
</gene>
<protein>
    <submittedName>
        <fullName evidence="2">Uncharacterized protein</fullName>
    </submittedName>
</protein>
<feature type="region of interest" description="Disordered" evidence="1">
    <location>
        <begin position="26"/>
        <end position="61"/>
    </location>
</feature>
<name>A0A4Y2VHA6_ARAVE</name>
<evidence type="ECO:0000313" key="2">
    <source>
        <dbReference type="EMBL" id="GBO23704.1"/>
    </source>
</evidence>
<keyword evidence="3" id="KW-1185">Reference proteome</keyword>
<feature type="compositionally biased region" description="Basic and acidic residues" evidence="1">
    <location>
        <begin position="33"/>
        <end position="61"/>
    </location>
</feature>
<comment type="caution">
    <text evidence="2">The sequence shown here is derived from an EMBL/GenBank/DDBJ whole genome shotgun (WGS) entry which is preliminary data.</text>
</comment>
<dbReference type="AlphaFoldDB" id="A0A4Y2VHA6"/>